<sequence length="110" mass="12335">MKPPSNPNPYSYCLGPEMRRRKLRLLLQSLNKSADIPSAATPNILRRVTVFSIRRASETSFISCTPDAGPHFGFIKKCRDVIYGKALNKTCNLFGRPKGLSIRFEVPLVP</sequence>
<accession>A0AAV3PKR0</accession>
<dbReference type="AlphaFoldDB" id="A0AAV3PKR0"/>
<dbReference type="Proteomes" id="UP001454036">
    <property type="component" value="Unassembled WGS sequence"/>
</dbReference>
<organism evidence="1 2">
    <name type="scientific">Lithospermum erythrorhizon</name>
    <name type="common">Purple gromwell</name>
    <name type="synonym">Lithospermum officinale var. erythrorhizon</name>
    <dbReference type="NCBI Taxonomy" id="34254"/>
    <lineage>
        <taxon>Eukaryota</taxon>
        <taxon>Viridiplantae</taxon>
        <taxon>Streptophyta</taxon>
        <taxon>Embryophyta</taxon>
        <taxon>Tracheophyta</taxon>
        <taxon>Spermatophyta</taxon>
        <taxon>Magnoliopsida</taxon>
        <taxon>eudicotyledons</taxon>
        <taxon>Gunneridae</taxon>
        <taxon>Pentapetalae</taxon>
        <taxon>asterids</taxon>
        <taxon>lamiids</taxon>
        <taxon>Boraginales</taxon>
        <taxon>Boraginaceae</taxon>
        <taxon>Boraginoideae</taxon>
        <taxon>Lithospermeae</taxon>
        <taxon>Lithospermum</taxon>
    </lineage>
</organism>
<proteinExistence type="predicted"/>
<dbReference type="EMBL" id="BAABME010017761">
    <property type="protein sequence ID" value="GAA0151266.1"/>
    <property type="molecule type" value="Genomic_DNA"/>
</dbReference>
<protein>
    <submittedName>
        <fullName evidence="1">Uncharacterized protein</fullName>
    </submittedName>
</protein>
<gene>
    <name evidence="1" type="ORF">LIER_37261</name>
</gene>
<name>A0AAV3PKR0_LITER</name>
<comment type="caution">
    <text evidence="1">The sequence shown here is derived from an EMBL/GenBank/DDBJ whole genome shotgun (WGS) entry which is preliminary data.</text>
</comment>
<evidence type="ECO:0000313" key="1">
    <source>
        <dbReference type="EMBL" id="GAA0151266.1"/>
    </source>
</evidence>
<reference evidence="1 2" key="1">
    <citation type="submission" date="2024-01" db="EMBL/GenBank/DDBJ databases">
        <title>The complete chloroplast genome sequence of Lithospermum erythrorhizon: insights into the phylogenetic relationship among Boraginaceae species and the maternal lineages of purple gromwells.</title>
        <authorList>
            <person name="Okada T."/>
            <person name="Watanabe K."/>
        </authorList>
    </citation>
    <scope>NUCLEOTIDE SEQUENCE [LARGE SCALE GENOMIC DNA]</scope>
</reference>
<evidence type="ECO:0000313" key="2">
    <source>
        <dbReference type="Proteomes" id="UP001454036"/>
    </source>
</evidence>
<keyword evidence="2" id="KW-1185">Reference proteome</keyword>